<dbReference type="EMBL" id="AASZRA010000068">
    <property type="protein sequence ID" value="EFI6955369.1"/>
    <property type="molecule type" value="Genomic_DNA"/>
</dbReference>
<gene>
    <name evidence="1" type="ORF">BCB93_005140</name>
</gene>
<organism evidence="1 2">
    <name type="scientific">Escherichia coli</name>
    <dbReference type="NCBI Taxonomy" id="562"/>
    <lineage>
        <taxon>Bacteria</taxon>
        <taxon>Pseudomonadati</taxon>
        <taxon>Pseudomonadota</taxon>
        <taxon>Gammaproteobacteria</taxon>
        <taxon>Enterobacterales</taxon>
        <taxon>Enterobacteriaceae</taxon>
        <taxon>Escherichia</taxon>
    </lineage>
</organism>
<dbReference type="Proteomes" id="UP000775646">
    <property type="component" value="Unassembled WGS sequence"/>
</dbReference>
<dbReference type="Pfam" id="PF10554">
    <property type="entry name" value="Phage_ASH"/>
    <property type="match status" value="1"/>
</dbReference>
<comment type="caution">
    <text evidence="1">The sequence shown here is derived from an EMBL/GenBank/DDBJ whole genome shotgun (WGS) entry which is preliminary data.</text>
</comment>
<sequence length="158" mass="17142">MLIRHLIKTGAGIGLPLKSKAIQTPLASFFVSAYTHTSTMVGCMGLPSGRLVTLDASKANSVQSTASKIGLFCGGYIPTSKEAAIMATTPTPAHPEFIWRFYSCQKRHYHFVIAPTEDEARSQLPDAPCIFSARFSTDLRNSLSYWCPPVNACAQEGL</sequence>
<name>A0AAI9BA29_ECOLX</name>
<accession>A0AAI9BA29</accession>
<evidence type="ECO:0000313" key="1">
    <source>
        <dbReference type="EMBL" id="EFI6955369.1"/>
    </source>
</evidence>
<reference evidence="1" key="1">
    <citation type="submission" date="2020-02" db="EMBL/GenBank/DDBJ databases">
        <authorList>
            <consortium name="GenomeTrakr network: Whole genome sequencing for foodborne pathogen traceback"/>
        </authorList>
    </citation>
    <scope>NUCLEOTIDE SEQUENCE</scope>
    <source>
        <strain evidence="1">CFSAN046653</strain>
    </source>
</reference>
<proteinExistence type="predicted"/>
<dbReference type="AlphaFoldDB" id="A0AAI9BA29"/>
<evidence type="ECO:0000313" key="2">
    <source>
        <dbReference type="Proteomes" id="UP000775646"/>
    </source>
</evidence>
<protein>
    <submittedName>
        <fullName evidence="1">Ash family protein</fullName>
    </submittedName>
</protein>
<dbReference type="InterPro" id="IPR018880">
    <property type="entry name" value="Phage_P4_Ash"/>
</dbReference>
<dbReference type="NCBIfam" id="NF033153">
    <property type="entry name" value="phage_ICD_like"/>
    <property type="match status" value="1"/>
</dbReference>